<comment type="subcellular location">
    <subcellularLocation>
        <location evidence="1">Membrane</location>
        <topology evidence="1">Multi-pass membrane protein</topology>
    </subcellularLocation>
</comment>
<organism evidence="6 7">
    <name type="scientific">Ditylenchus destructor</name>
    <dbReference type="NCBI Taxonomy" id="166010"/>
    <lineage>
        <taxon>Eukaryota</taxon>
        <taxon>Metazoa</taxon>
        <taxon>Ecdysozoa</taxon>
        <taxon>Nematoda</taxon>
        <taxon>Chromadorea</taxon>
        <taxon>Rhabditida</taxon>
        <taxon>Tylenchina</taxon>
        <taxon>Tylenchomorpha</taxon>
        <taxon>Sphaerularioidea</taxon>
        <taxon>Anguinidae</taxon>
        <taxon>Anguininae</taxon>
        <taxon>Ditylenchus</taxon>
    </lineage>
</organism>
<protein>
    <submittedName>
        <fullName evidence="6">Protein lifeguard 1</fullName>
    </submittedName>
</protein>
<dbReference type="GO" id="GO:0016020">
    <property type="term" value="C:membrane"/>
    <property type="evidence" value="ECO:0007669"/>
    <property type="project" value="UniProtKB-SubCell"/>
</dbReference>
<dbReference type="GO" id="GO:0005794">
    <property type="term" value="C:Golgi apparatus"/>
    <property type="evidence" value="ECO:0007669"/>
    <property type="project" value="TreeGrafter"/>
</dbReference>
<feature type="transmembrane region" description="Helical" evidence="5">
    <location>
        <begin position="107"/>
        <end position="127"/>
    </location>
</feature>
<evidence type="ECO:0000313" key="6">
    <source>
        <dbReference type="EMBL" id="KAI1695886.1"/>
    </source>
</evidence>
<dbReference type="GO" id="GO:0005783">
    <property type="term" value="C:endoplasmic reticulum"/>
    <property type="evidence" value="ECO:0007669"/>
    <property type="project" value="TreeGrafter"/>
</dbReference>
<evidence type="ECO:0000256" key="4">
    <source>
        <dbReference type="ARBA" id="ARBA00023136"/>
    </source>
</evidence>
<keyword evidence="7" id="KW-1185">Reference proteome</keyword>
<feature type="transmembrane region" description="Helical" evidence="5">
    <location>
        <begin position="133"/>
        <end position="161"/>
    </location>
</feature>
<evidence type="ECO:0000256" key="1">
    <source>
        <dbReference type="ARBA" id="ARBA00004141"/>
    </source>
</evidence>
<dbReference type="AlphaFoldDB" id="A0AAD4MJ13"/>
<dbReference type="PANTHER" id="PTHR23291:SF127">
    <property type="entry name" value="PROTEIN LIFEGUARD 1-LIKE"/>
    <property type="match status" value="1"/>
</dbReference>
<reference evidence="6" key="1">
    <citation type="submission" date="2022-01" db="EMBL/GenBank/DDBJ databases">
        <title>Genome Sequence Resource for Two Populations of Ditylenchus destructor, the Migratory Endoparasitic Phytonematode.</title>
        <authorList>
            <person name="Zhang H."/>
            <person name="Lin R."/>
            <person name="Xie B."/>
        </authorList>
    </citation>
    <scope>NUCLEOTIDE SEQUENCE</scope>
    <source>
        <strain evidence="6">BazhouSP</strain>
    </source>
</reference>
<keyword evidence="3 5" id="KW-1133">Transmembrane helix</keyword>
<sequence>MNSCNISIVNIRYPSIEVNHVEAGVPKPQLGFDDKSIRAGFIRKVFLSLILMLFVVAAMTSMPFIYQPLIPLIRQNVNLYVSIALLVIIYFSMACMSHLRRSYPQNIGCASLLAIAMCFITTTISAFTEAQVVLLALAITLVSWPAIIFTAWFAIDIQLIIGSGRYEITPEDYIFATTQLFLDIMIIFWLVLIIVALVAVSDDKGCDCDWSGSGCGSCSCSCCDNSCDISPKKNKRRENRDQGPVLVNAAPIIAQPL</sequence>
<keyword evidence="2 5" id="KW-0812">Transmembrane</keyword>
<dbReference type="GO" id="GO:2001234">
    <property type="term" value="P:negative regulation of apoptotic signaling pathway"/>
    <property type="evidence" value="ECO:0007669"/>
    <property type="project" value="TreeGrafter"/>
</dbReference>
<gene>
    <name evidence="6" type="ORF">DdX_19336</name>
</gene>
<feature type="transmembrane region" description="Helical" evidence="5">
    <location>
        <begin position="77"/>
        <end position="95"/>
    </location>
</feature>
<comment type="similarity">
    <text evidence="5">Belongs to the BI1 family.</text>
</comment>
<dbReference type="InterPro" id="IPR006214">
    <property type="entry name" value="Bax_inhibitor_1-related"/>
</dbReference>
<feature type="transmembrane region" description="Helical" evidence="5">
    <location>
        <begin position="173"/>
        <end position="199"/>
    </location>
</feature>
<evidence type="ECO:0000256" key="5">
    <source>
        <dbReference type="RuleBase" id="RU004379"/>
    </source>
</evidence>
<name>A0AAD4MJ13_9BILA</name>
<evidence type="ECO:0000313" key="7">
    <source>
        <dbReference type="Proteomes" id="UP001201812"/>
    </source>
</evidence>
<dbReference type="EMBL" id="JAKKPZ010000365">
    <property type="protein sequence ID" value="KAI1695886.1"/>
    <property type="molecule type" value="Genomic_DNA"/>
</dbReference>
<proteinExistence type="inferred from homology"/>
<dbReference type="Proteomes" id="UP001201812">
    <property type="component" value="Unassembled WGS sequence"/>
</dbReference>
<feature type="transmembrane region" description="Helical" evidence="5">
    <location>
        <begin position="45"/>
        <end position="65"/>
    </location>
</feature>
<evidence type="ECO:0000256" key="2">
    <source>
        <dbReference type="ARBA" id="ARBA00022692"/>
    </source>
</evidence>
<comment type="caution">
    <text evidence="6">The sequence shown here is derived from an EMBL/GenBank/DDBJ whole genome shotgun (WGS) entry which is preliminary data.</text>
</comment>
<keyword evidence="4 5" id="KW-0472">Membrane</keyword>
<evidence type="ECO:0000256" key="3">
    <source>
        <dbReference type="ARBA" id="ARBA00022989"/>
    </source>
</evidence>
<dbReference type="PANTHER" id="PTHR23291">
    <property type="entry name" value="BAX INHIBITOR-RELATED"/>
    <property type="match status" value="1"/>
</dbReference>
<accession>A0AAD4MJ13</accession>